<dbReference type="Proteomes" id="UP000586093">
    <property type="component" value="Unassembled WGS sequence"/>
</dbReference>
<dbReference type="Gene3D" id="1.10.101.10">
    <property type="entry name" value="PGBD-like superfamily/PGBD"/>
    <property type="match status" value="1"/>
</dbReference>
<dbReference type="EMBL" id="JACIVI010000008">
    <property type="protein sequence ID" value="MBB1163261.1"/>
    <property type="molecule type" value="Genomic_DNA"/>
</dbReference>
<feature type="domain" description="Peptidoglycan binding-like" evidence="1">
    <location>
        <begin position="19"/>
        <end position="68"/>
    </location>
</feature>
<gene>
    <name evidence="3" type="ORF">H4F90_14905</name>
</gene>
<dbReference type="SUPFAM" id="SSF55166">
    <property type="entry name" value="Hedgehog/DD-peptidase"/>
    <property type="match status" value="1"/>
</dbReference>
<dbReference type="AlphaFoldDB" id="A0A839HUJ7"/>
<evidence type="ECO:0000313" key="4">
    <source>
        <dbReference type="Proteomes" id="UP000586093"/>
    </source>
</evidence>
<dbReference type="Pfam" id="PF13539">
    <property type="entry name" value="Peptidase_M15_4"/>
    <property type="match status" value="1"/>
</dbReference>
<comment type="caution">
    <text evidence="3">The sequence shown here is derived from an EMBL/GenBank/DDBJ whole genome shotgun (WGS) entry which is preliminary data.</text>
</comment>
<evidence type="ECO:0000259" key="2">
    <source>
        <dbReference type="Pfam" id="PF13539"/>
    </source>
</evidence>
<sequence>MPTVLLSQPVGRGAPNLRADVLAVQHLLLARGFARVGDADGRCGPNTIAAIEDFQSGFMRSPDGRIDPGGRSWAHLSGTYSGQASVPPTPATGASSVTRTVPIPAASTVNPGLKPVRNGLMLSLLGDPRGGQYSSQCEPPTDPKLRRNIVLDTVGPFRVTGLLPAVLSLKAVMRDIQAEQPAVHQALGTAGMLCCRLVRGSSSSISNHAWGTAIDLTLNGVLDVYGDGRVQFGLTQIAPIFNRHGWYWGVSFGKEDGMHFEASESLVRAWAPTLR</sequence>
<evidence type="ECO:0000313" key="3">
    <source>
        <dbReference type="EMBL" id="MBB1163261.1"/>
    </source>
</evidence>
<reference evidence="3 4" key="1">
    <citation type="submission" date="2020-08" db="EMBL/GenBank/DDBJ databases">
        <title>Aquariorum lacteus gen. nov., sp. nov., a new member of the family Comamonadaceae, isolated from freshwater aquarium.</title>
        <authorList>
            <person name="Chun S.-J."/>
        </authorList>
    </citation>
    <scope>NUCLEOTIDE SEQUENCE [LARGE SCALE GENOMIC DNA]</scope>
    <source>
        <strain evidence="3 4">SJAQ100</strain>
    </source>
</reference>
<dbReference type="InterPro" id="IPR002477">
    <property type="entry name" value="Peptidoglycan-bd-like"/>
</dbReference>
<dbReference type="SUPFAM" id="SSF47090">
    <property type="entry name" value="PGBD-like"/>
    <property type="match status" value="1"/>
</dbReference>
<name>A0A839HUJ7_9BURK</name>
<accession>A0A839HUJ7</accession>
<protein>
    <submittedName>
        <fullName evidence="3">M15 family metallopeptidase</fullName>
    </submittedName>
</protein>
<organism evidence="3 4">
    <name type="scientific">Aquariibacter albus</name>
    <dbReference type="NCBI Taxonomy" id="2759899"/>
    <lineage>
        <taxon>Bacteria</taxon>
        <taxon>Pseudomonadati</taxon>
        <taxon>Pseudomonadota</taxon>
        <taxon>Betaproteobacteria</taxon>
        <taxon>Burkholderiales</taxon>
        <taxon>Sphaerotilaceae</taxon>
        <taxon>Aquariibacter</taxon>
    </lineage>
</organism>
<dbReference type="Gene3D" id="3.30.1380.10">
    <property type="match status" value="1"/>
</dbReference>
<dbReference type="InterPro" id="IPR036366">
    <property type="entry name" value="PGBDSf"/>
</dbReference>
<proteinExistence type="predicted"/>
<dbReference type="InterPro" id="IPR036365">
    <property type="entry name" value="PGBD-like_sf"/>
</dbReference>
<evidence type="ECO:0000259" key="1">
    <source>
        <dbReference type="Pfam" id="PF01471"/>
    </source>
</evidence>
<dbReference type="InterPro" id="IPR009045">
    <property type="entry name" value="Zn_M74/Hedgehog-like"/>
</dbReference>
<dbReference type="RefSeq" id="WP_182666019.1">
    <property type="nucleotide sequence ID" value="NZ_JACIVI010000008.1"/>
</dbReference>
<dbReference type="GO" id="GO:0008233">
    <property type="term" value="F:peptidase activity"/>
    <property type="evidence" value="ECO:0007669"/>
    <property type="project" value="InterPro"/>
</dbReference>
<dbReference type="Pfam" id="PF01471">
    <property type="entry name" value="PG_binding_1"/>
    <property type="match status" value="1"/>
</dbReference>
<dbReference type="InterPro" id="IPR039561">
    <property type="entry name" value="Peptidase_M15C"/>
</dbReference>
<keyword evidence="4" id="KW-1185">Reference proteome</keyword>
<feature type="domain" description="Peptidase M15C" evidence="2">
    <location>
        <begin position="200"/>
        <end position="261"/>
    </location>
</feature>